<evidence type="ECO:0000256" key="3">
    <source>
        <dbReference type="ARBA" id="ARBA00023125"/>
    </source>
</evidence>
<sequence length="294" mass="33317">MIDSKLITFINVARLGSFTRAAEMLNLTQPAVTQHIKQIEEFYRVKLIRKKGKQLSLTEEGELLLQYAKNSNANAMLLERRLKNKGSMIKRYNIGATLTIGEFVLPHLLGKHKRLYNNIDIIMQVNNSEDIVNKLISGEIDLGIVEGPFDKSRFNHIKLKDDELVLVAAPLSSFVKRPGVEMHDIIHSGKLILREKGSGTRVIFENKLVEMGYKPSDVKTYMEVGSIGAIKSLVEANLGYTIISKEAVSKEVEAETLVIIPIHHVRIMREFNFIYLHHAPMDFIKGFIDFIMGD</sequence>
<dbReference type="Pfam" id="PF00126">
    <property type="entry name" value="HTH_1"/>
    <property type="match status" value="1"/>
</dbReference>
<comment type="caution">
    <text evidence="6">The sequence shown here is derived from an EMBL/GenBank/DDBJ whole genome shotgun (WGS) entry which is preliminary data.</text>
</comment>
<dbReference type="InterPro" id="IPR036388">
    <property type="entry name" value="WH-like_DNA-bd_sf"/>
</dbReference>
<name>A0A369BHR5_9FIRM</name>
<dbReference type="RefSeq" id="WP_114295898.1">
    <property type="nucleotide sequence ID" value="NZ_QPJT01000001.1"/>
</dbReference>
<dbReference type="SUPFAM" id="SSF53850">
    <property type="entry name" value="Periplasmic binding protein-like II"/>
    <property type="match status" value="1"/>
</dbReference>
<evidence type="ECO:0000256" key="1">
    <source>
        <dbReference type="ARBA" id="ARBA00009437"/>
    </source>
</evidence>
<keyword evidence="4" id="KW-0804">Transcription</keyword>
<feature type="domain" description="HTH lysR-type" evidence="5">
    <location>
        <begin position="1"/>
        <end position="58"/>
    </location>
</feature>
<gene>
    <name evidence="6" type="ORF">DFR58_101154</name>
</gene>
<dbReference type="PROSITE" id="PS50931">
    <property type="entry name" value="HTH_LYSR"/>
    <property type="match status" value="1"/>
</dbReference>
<dbReference type="PANTHER" id="PTHR30126:SF39">
    <property type="entry name" value="HTH-TYPE TRANSCRIPTIONAL REGULATOR CYSL"/>
    <property type="match status" value="1"/>
</dbReference>
<comment type="similarity">
    <text evidence="1">Belongs to the LysR transcriptional regulatory family.</text>
</comment>
<dbReference type="GO" id="GO:0003700">
    <property type="term" value="F:DNA-binding transcription factor activity"/>
    <property type="evidence" value="ECO:0007669"/>
    <property type="project" value="InterPro"/>
</dbReference>
<keyword evidence="3 6" id="KW-0238">DNA-binding</keyword>
<dbReference type="Pfam" id="PF03466">
    <property type="entry name" value="LysR_substrate"/>
    <property type="match status" value="1"/>
</dbReference>
<evidence type="ECO:0000259" key="5">
    <source>
        <dbReference type="PROSITE" id="PS50931"/>
    </source>
</evidence>
<organism evidence="6 7">
    <name type="scientific">Anaerobacterium chartisolvens</name>
    <dbReference type="NCBI Taxonomy" id="1297424"/>
    <lineage>
        <taxon>Bacteria</taxon>
        <taxon>Bacillati</taxon>
        <taxon>Bacillota</taxon>
        <taxon>Clostridia</taxon>
        <taxon>Eubacteriales</taxon>
        <taxon>Oscillospiraceae</taxon>
        <taxon>Anaerobacterium</taxon>
    </lineage>
</organism>
<proteinExistence type="inferred from homology"/>
<protein>
    <submittedName>
        <fullName evidence="6">DNA-binding transcriptional LysR family regulator</fullName>
    </submittedName>
</protein>
<dbReference type="Gene3D" id="1.10.10.10">
    <property type="entry name" value="Winged helix-like DNA-binding domain superfamily/Winged helix DNA-binding domain"/>
    <property type="match status" value="1"/>
</dbReference>
<reference evidence="6 7" key="1">
    <citation type="submission" date="2018-07" db="EMBL/GenBank/DDBJ databases">
        <title>Genomic Encyclopedia of Type Strains, Phase IV (KMG-IV): sequencing the most valuable type-strain genomes for metagenomic binning, comparative biology and taxonomic classification.</title>
        <authorList>
            <person name="Goeker M."/>
        </authorList>
    </citation>
    <scope>NUCLEOTIDE SEQUENCE [LARGE SCALE GENOMIC DNA]</scope>
    <source>
        <strain evidence="6 7">DSM 27016</strain>
    </source>
</reference>
<evidence type="ECO:0000256" key="4">
    <source>
        <dbReference type="ARBA" id="ARBA00023163"/>
    </source>
</evidence>
<dbReference type="PANTHER" id="PTHR30126">
    <property type="entry name" value="HTH-TYPE TRANSCRIPTIONAL REGULATOR"/>
    <property type="match status" value="1"/>
</dbReference>
<keyword evidence="7" id="KW-1185">Reference proteome</keyword>
<dbReference type="InterPro" id="IPR000847">
    <property type="entry name" value="LysR_HTH_N"/>
</dbReference>
<keyword evidence="2" id="KW-0805">Transcription regulation</keyword>
<dbReference type="EMBL" id="QPJT01000001">
    <property type="protein sequence ID" value="RCX20951.1"/>
    <property type="molecule type" value="Genomic_DNA"/>
</dbReference>
<dbReference type="AlphaFoldDB" id="A0A369BHR5"/>
<dbReference type="InterPro" id="IPR036390">
    <property type="entry name" value="WH_DNA-bd_sf"/>
</dbReference>
<evidence type="ECO:0000256" key="2">
    <source>
        <dbReference type="ARBA" id="ARBA00023015"/>
    </source>
</evidence>
<dbReference type="OrthoDB" id="9785745at2"/>
<dbReference type="SUPFAM" id="SSF46785">
    <property type="entry name" value="Winged helix' DNA-binding domain"/>
    <property type="match status" value="1"/>
</dbReference>
<evidence type="ECO:0000313" key="6">
    <source>
        <dbReference type="EMBL" id="RCX20951.1"/>
    </source>
</evidence>
<dbReference type="Proteomes" id="UP000253034">
    <property type="component" value="Unassembled WGS sequence"/>
</dbReference>
<dbReference type="GO" id="GO:0000976">
    <property type="term" value="F:transcription cis-regulatory region binding"/>
    <property type="evidence" value="ECO:0007669"/>
    <property type="project" value="TreeGrafter"/>
</dbReference>
<dbReference type="InterPro" id="IPR005119">
    <property type="entry name" value="LysR_subst-bd"/>
</dbReference>
<accession>A0A369BHR5</accession>
<dbReference type="CDD" id="cd08420">
    <property type="entry name" value="PBP2_CysL_like"/>
    <property type="match status" value="1"/>
</dbReference>
<dbReference type="Gene3D" id="3.40.190.10">
    <property type="entry name" value="Periplasmic binding protein-like II"/>
    <property type="match status" value="2"/>
</dbReference>
<dbReference type="PRINTS" id="PR00039">
    <property type="entry name" value="HTHLYSR"/>
</dbReference>
<evidence type="ECO:0000313" key="7">
    <source>
        <dbReference type="Proteomes" id="UP000253034"/>
    </source>
</evidence>